<feature type="transmembrane region" description="Helical" evidence="6">
    <location>
        <begin position="31"/>
        <end position="54"/>
    </location>
</feature>
<keyword evidence="2" id="KW-0813">Transport</keyword>
<evidence type="ECO:0000256" key="5">
    <source>
        <dbReference type="ARBA" id="ARBA00023136"/>
    </source>
</evidence>
<dbReference type="PANTHER" id="PTHR23511">
    <property type="entry name" value="SYNAPTIC VESICLE GLYCOPROTEIN 2"/>
    <property type="match status" value="1"/>
</dbReference>
<evidence type="ECO:0000313" key="9">
    <source>
        <dbReference type="Proteomes" id="UP001066327"/>
    </source>
</evidence>
<dbReference type="EMBL" id="JAPWIS010000029">
    <property type="protein sequence ID" value="MCZ4589174.1"/>
    <property type="molecule type" value="Genomic_DNA"/>
</dbReference>
<dbReference type="PROSITE" id="PS50850">
    <property type="entry name" value="MFS"/>
    <property type="match status" value="1"/>
</dbReference>
<protein>
    <submittedName>
        <fullName evidence="8">MFS transporter</fullName>
    </submittedName>
</protein>
<gene>
    <name evidence="8" type="ORF">O4328_36955</name>
</gene>
<dbReference type="InterPro" id="IPR005828">
    <property type="entry name" value="MFS_sugar_transport-like"/>
</dbReference>
<feature type="transmembrane region" description="Helical" evidence="6">
    <location>
        <begin position="356"/>
        <end position="377"/>
    </location>
</feature>
<dbReference type="CDD" id="cd17316">
    <property type="entry name" value="MFS_SV2_like"/>
    <property type="match status" value="1"/>
</dbReference>
<evidence type="ECO:0000256" key="6">
    <source>
        <dbReference type="SAM" id="Phobius"/>
    </source>
</evidence>
<name>A0ABT4NP62_RHOOP</name>
<evidence type="ECO:0000256" key="1">
    <source>
        <dbReference type="ARBA" id="ARBA00004651"/>
    </source>
</evidence>
<feature type="domain" description="Major facilitator superfamily (MFS) profile" evidence="7">
    <location>
        <begin position="31"/>
        <end position="444"/>
    </location>
</feature>
<keyword evidence="9" id="KW-1185">Reference proteome</keyword>
<feature type="transmembrane region" description="Helical" evidence="6">
    <location>
        <begin position="398"/>
        <end position="416"/>
    </location>
</feature>
<comment type="caution">
    <text evidence="8">The sequence shown here is derived from an EMBL/GenBank/DDBJ whole genome shotgun (WGS) entry which is preliminary data.</text>
</comment>
<comment type="subcellular location">
    <subcellularLocation>
        <location evidence="1">Cell membrane</location>
        <topology evidence="1">Multi-pass membrane protein</topology>
    </subcellularLocation>
</comment>
<evidence type="ECO:0000313" key="8">
    <source>
        <dbReference type="EMBL" id="MCZ4589174.1"/>
    </source>
</evidence>
<feature type="transmembrane region" description="Helical" evidence="6">
    <location>
        <begin position="155"/>
        <end position="178"/>
    </location>
</feature>
<feature type="transmembrane region" description="Helical" evidence="6">
    <location>
        <begin position="304"/>
        <end position="324"/>
    </location>
</feature>
<dbReference type="PANTHER" id="PTHR23511:SF34">
    <property type="entry name" value="SYNAPTIC VESICLE GLYCOPROTEIN 2"/>
    <property type="match status" value="1"/>
</dbReference>
<dbReference type="Gene3D" id="1.20.1250.20">
    <property type="entry name" value="MFS general substrate transporter like domains"/>
    <property type="match status" value="1"/>
</dbReference>
<feature type="transmembrane region" description="Helical" evidence="6">
    <location>
        <begin position="331"/>
        <end position="350"/>
    </location>
</feature>
<dbReference type="Proteomes" id="UP001066327">
    <property type="component" value="Unassembled WGS sequence"/>
</dbReference>
<accession>A0ABT4NP62</accession>
<reference evidence="8" key="1">
    <citation type="submission" date="2022-12" db="EMBL/GenBank/DDBJ databases">
        <authorList>
            <person name="Krivoruchko A.V."/>
            <person name="Elkin A."/>
        </authorList>
    </citation>
    <scope>NUCLEOTIDE SEQUENCE</scope>
    <source>
        <strain evidence="8">IEGM 249</strain>
    </source>
</reference>
<evidence type="ECO:0000256" key="3">
    <source>
        <dbReference type="ARBA" id="ARBA00022692"/>
    </source>
</evidence>
<feature type="transmembrane region" description="Helical" evidence="6">
    <location>
        <begin position="184"/>
        <end position="206"/>
    </location>
</feature>
<evidence type="ECO:0000256" key="2">
    <source>
        <dbReference type="ARBA" id="ARBA00022448"/>
    </source>
</evidence>
<evidence type="ECO:0000259" key="7">
    <source>
        <dbReference type="PROSITE" id="PS50850"/>
    </source>
</evidence>
<dbReference type="RefSeq" id="WP_269592419.1">
    <property type="nucleotide sequence ID" value="NZ_JAPWIS010000029.1"/>
</dbReference>
<keyword evidence="4 6" id="KW-1133">Transmembrane helix</keyword>
<dbReference type="InterPro" id="IPR020846">
    <property type="entry name" value="MFS_dom"/>
</dbReference>
<keyword evidence="3 6" id="KW-0812">Transmembrane</keyword>
<dbReference type="SUPFAM" id="SSF103473">
    <property type="entry name" value="MFS general substrate transporter"/>
    <property type="match status" value="1"/>
</dbReference>
<evidence type="ECO:0000256" key="4">
    <source>
        <dbReference type="ARBA" id="ARBA00022989"/>
    </source>
</evidence>
<dbReference type="InterPro" id="IPR036259">
    <property type="entry name" value="MFS_trans_sf"/>
</dbReference>
<sequence>MTATTSQLERAAVLKARIDRLPHATFTHKKWMVLLAAFFFFDTMDAAMLGYVAPALRAEWGLSISAIGVLSSTTFLGMILGSVIGGRLADRLGRRNVILYSVAVYSAFSLGCAVAPNATFLGISRALTGVGLQAMTGVLLVFVSEMYPKHLRGRYQALLLGFGCVGIPVVAGLSSLIIPMGTGMWRWVFAVGSLGVIGCVVGMRILPESVRWQVDNGKHAEAEKIIASLESEARLRTGGELPALVVSQPVSSGQVKDLFNKRYLGRLTVLSICMVCFILINYGFNGWVATLLVERGIPQPQAMQLAFFMSVASVLGAFLVYPIIDRFERRTVGAVSMFMVALFLLAFAFASSPAFIVIFGFLLTAFLFAALSVLYTYAPEIFPTNLRGLGAGIGNGMGRVAGLLGGLIVAAIYNGLGFTAVFLYLAGCAAIFAIALGIFGLKTSKRSLEEV</sequence>
<dbReference type="PROSITE" id="PS00216">
    <property type="entry name" value="SUGAR_TRANSPORT_1"/>
    <property type="match status" value="1"/>
</dbReference>
<dbReference type="Pfam" id="PF00083">
    <property type="entry name" value="Sugar_tr"/>
    <property type="match status" value="1"/>
</dbReference>
<feature type="transmembrane region" description="Helical" evidence="6">
    <location>
        <begin position="97"/>
        <end position="116"/>
    </location>
</feature>
<keyword evidence="5 6" id="KW-0472">Membrane</keyword>
<feature type="transmembrane region" description="Helical" evidence="6">
    <location>
        <begin position="60"/>
        <end position="85"/>
    </location>
</feature>
<feature type="transmembrane region" description="Helical" evidence="6">
    <location>
        <begin position="122"/>
        <end position="143"/>
    </location>
</feature>
<organism evidence="8 9">
    <name type="scientific">Rhodococcus opacus</name>
    <name type="common">Nocardia opaca</name>
    <dbReference type="NCBI Taxonomy" id="37919"/>
    <lineage>
        <taxon>Bacteria</taxon>
        <taxon>Bacillati</taxon>
        <taxon>Actinomycetota</taxon>
        <taxon>Actinomycetes</taxon>
        <taxon>Mycobacteriales</taxon>
        <taxon>Nocardiaceae</taxon>
        <taxon>Rhodococcus</taxon>
    </lineage>
</organism>
<dbReference type="InterPro" id="IPR005829">
    <property type="entry name" value="Sugar_transporter_CS"/>
</dbReference>
<proteinExistence type="predicted"/>
<feature type="transmembrane region" description="Helical" evidence="6">
    <location>
        <begin position="422"/>
        <end position="441"/>
    </location>
</feature>
<feature type="transmembrane region" description="Helical" evidence="6">
    <location>
        <begin position="263"/>
        <end position="284"/>
    </location>
</feature>